<name>A0AAD1Y7I2_EUPCR</name>
<keyword evidence="1" id="KW-0812">Transmembrane</keyword>
<feature type="transmembrane region" description="Helical" evidence="1">
    <location>
        <begin position="41"/>
        <end position="60"/>
    </location>
</feature>
<gene>
    <name evidence="2" type="ORF">ECRASSUSDP1_LOCUS27681</name>
</gene>
<organism evidence="2 3">
    <name type="scientific">Euplotes crassus</name>
    <dbReference type="NCBI Taxonomy" id="5936"/>
    <lineage>
        <taxon>Eukaryota</taxon>
        <taxon>Sar</taxon>
        <taxon>Alveolata</taxon>
        <taxon>Ciliophora</taxon>
        <taxon>Intramacronucleata</taxon>
        <taxon>Spirotrichea</taxon>
        <taxon>Hypotrichia</taxon>
        <taxon>Euplotida</taxon>
        <taxon>Euplotidae</taxon>
        <taxon>Moneuplotes</taxon>
    </lineage>
</organism>
<keyword evidence="1" id="KW-0472">Membrane</keyword>
<dbReference type="AlphaFoldDB" id="A0AAD1Y7I2"/>
<keyword evidence="1" id="KW-1133">Transmembrane helix</keyword>
<dbReference type="EMBL" id="CAMPGE010028565">
    <property type="protein sequence ID" value="CAI2386079.1"/>
    <property type="molecule type" value="Genomic_DNA"/>
</dbReference>
<evidence type="ECO:0000313" key="3">
    <source>
        <dbReference type="Proteomes" id="UP001295684"/>
    </source>
</evidence>
<dbReference type="Proteomes" id="UP001295684">
    <property type="component" value="Unassembled WGS sequence"/>
</dbReference>
<evidence type="ECO:0000313" key="2">
    <source>
        <dbReference type="EMBL" id="CAI2386079.1"/>
    </source>
</evidence>
<keyword evidence="3" id="KW-1185">Reference proteome</keyword>
<proteinExistence type="predicted"/>
<sequence>MKLIPKNYFQALTCNLCCGSFPGVKIAKIASKERIQFKISVLKTLCVFQILLCTNTFGLHQIVLNYIRLLTYCTFWIFHLVYEVLDFMSMKILIKYIIKRSHPLFRCS</sequence>
<evidence type="ECO:0000256" key="1">
    <source>
        <dbReference type="SAM" id="Phobius"/>
    </source>
</evidence>
<comment type="caution">
    <text evidence="2">The sequence shown here is derived from an EMBL/GenBank/DDBJ whole genome shotgun (WGS) entry which is preliminary data.</text>
</comment>
<reference evidence="2" key="1">
    <citation type="submission" date="2023-07" db="EMBL/GenBank/DDBJ databases">
        <authorList>
            <consortium name="AG Swart"/>
            <person name="Singh M."/>
            <person name="Singh A."/>
            <person name="Seah K."/>
            <person name="Emmerich C."/>
        </authorList>
    </citation>
    <scope>NUCLEOTIDE SEQUENCE</scope>
    <source>
        <strain evidence="2">DP1</strain>
    </source>
</reference>
<accession>A0AAD1Y7I2</accession>
<protein>
    <submittedName>
        <fullName evidence="2">Uncharacterized protein</fullName>
    </submittedName>
</protein>